<comment type="pathway">
    <text evidence="3 7">Carbohydrate degradation; pentose phosphate pathway; D-ribulose 5-phosphate from D-glucose 6-phosphate (oxidative stage): step 2/3.</text>
</comment>
<comment type="catalytic activity">
    <reaction evidence="1 7">
        <text>6-phospho-D-glucono-1,5-lactone + H2O = 6-phospho-D-gluconate + H(+)</text>
        <dbReference type="Rhea" id="RHEA:12556"/>
        <dbReference type="ChEBI" id="CHEBI:15377"/>
        <dbReference type="ChEBI" id="CHEBI:15378"/>
        <dbReference type="ChEBI" id="CHEBI:57955"/>
        <dbReference type="ChEBI" id="CHEBI:58759"/>
        <dbReference type="EC" id="3.1.1.31"/>
    </reaction>
</comment>
<evidence type="ECO:0000256" key="2">
    <source>
        <dbReference type="ARBA" id="ARBA00002681"/>
    </source>
</evidence>
<dbReference type="RefSeq" id="WP_094766081.1">
    <property type="nucleotide sequence ID" value="NZ_FUKQ01000063.1"/>
</dbReference>
<dbReference type="Pfam" id="PF01182">
    <property type="entry name" value="Glucosamine_iso"/>
    <property type="match status" value="1"/>
</dbReference>
<gene>
    <name evidence="7" type="primary">pgl</name>
    <name evidence="9" type="ORF">FM114_15700</name>
</gene>
<keyword evidence="10" id="KW-1185">Reference proteome</keyword>
<comment type="similarity">
    <text evidence="4 7">Belongs to the glucosamine/galactosamine-6-phosphate isomerase family. 6-phosphogluconolactonase subfamily.</text>
</comment>
<dbReference type="PANTHER" id="PTHR11054">
    <property type="entry name" value="6-PHOSPHOGLUCONOLACTONASE"/>
    <property type="match status" value="1"/>
</dbReference>
<dbReference type="STRING" id="1255658.FM114_15700"/>
<evidence type="ECO:0000313" key="10">
    <source>
        <dbReference type="Proteomes" id="UP000188342"/>
    </source>
</evidence>
<dbReference type="NCBIfam" id="TIGR01198">
    <property type="entry name" value="pgl"/>
    <property type="match status" value="1"/>
</dbReference>
<dbReference type="Proteomes" id="UP000188342">
    <property type="component" value="Unassembled WGS sequence"/>
</dbReference>
<evidence type="ECO:0000256" key="3">
    <source>
        <dbReference type="ARBA" id="ARBA00004961"/>
    </source>
</evidence>
<name>A0A1R4KLS3_9ACTN</name>
<dbReference type="SUPFAM" id="SSF100950">
    <property type="entry name" value="NagB/RpiA/CoA transferase-like"/>
    <property type="match status" value="1"/>
</dbReference>
<sequence length="242" mass="26294">MSAPRVLRHDDLDELVQDAAQSLMDTLLGLQATQETVHLCLTGGRMANQIYERFAELVPDSGLNTQALHLWWGDERFVPTTDPERHALRTLSILARTLQLSSAQTHPMPASDGKADPGEAAYAYAHELGNTIFDVCLLGLGVDGHVASLFPGRLDDTSSSLAVGVNDAPQAPSERISLTLNAINRSRRVWLWVGGEQKAPVVARALAGDPDLPAAHVRGQLETLWFLDAEAASQLPQYQCEL</sequence>
<comment type="function">
    <text evidence="2 7">Hydrolysis of 6-phosphogluconolactone to 6-phosphogluconate.</text>
</comment>
<dbReference type="InterPro" id="IPR006148">
    <property type="entry name" value="Glc/Gal-6P_isomerase"/>
</dbReference>
<dbReference type="InterPro" id="IPR037171">
    <property type="entry name" value="NagB/RpiA_transferase-like"/>
</dbReference>
<evidence type="ECO:0000313" key="9">
    <source>
        <dbReference type="EMBL" id="SJN45199.1"/>
    </source>
</evidence>
<dbReference type="UniPathway" id="UPA00115">
    <property type="reaction ID" value="UER00409"/>
</dbReference>
<dbReference type="CDD" id="cd01400">
    <property type="entry name" value="6PGL"/>
    <property type="match status" value="1"/>
</dbReference>
<dbReference type="OrthoDB" id="9810967at2"/>
<dbReference type="GO" id="GO:0006098">
    <property type="term" value="P:pentose-phosphate shunt"/>
    <property type="evidence" value="ECO:0007669"/>
    <property type="project" value="UniProtKB-UniPathway"/>
</dbReference>
<evidence type="ECO:0000256" key="6">
    <source>
        <dbReference type="ARBA" id="ARBA00020337"/>
    </source>
</evidence>
<dbReference type="PANTHER" id="PTHR11054:SF0">
    <property type="entry name" value="6-PHOSPHOGLUCONOLACTONASE"/>
    <property type="match status" value="1"/>
</dbReference>
<dbReference type="InterPro" id="IPR039104">
    <property type="entry name" value="6PGL"/>
</dbReference>
<dbReference type="AlphaFoldDB" id="A0A1R4KLS3"/>
<dbReference type="EC" id="3.1.1.31" evidence="5 7"/>
<dbReference type="InterPro" id="IPR005900">
    <property type="entry name" value="6-phosphogluconolactonase_DevB"/>
</dbReference>
<dbReference type="EMBL" id="FUKQ01000063">
    <property type="protein sequence ID" value="SJN45199.1"/>
    <property type="molecule type" value="Genomic_DNA"/>
</dbReference>
<evidence type="ECO:0000259" key="8">
    <source>
        <dbReference type="Pfam" id="PF01182"/>
    </source>
</evidence>
<feature type="domain" description="Glucosamine/galactosamine-6-phosphate isomerase" evidence="8">
    <location>
        <begin position="11"/>
        <end position="225"/>
    </location>
</feature>
<organism evidence="9 10">
    <name type="scientific">Luteococcus japonicus LSP_Lj1</name>
    <dbReference type="NCBI Taxonomy" id="1255658"/>
    <lineage>
        <taxon>Bacteria</taxon>
        <taxon>Bacillati</taxon>
        <taxon>Actinomycetota</taxon>
        <taxon>Actinomycetes</taxon>
        <taxon>Propionibacteriales</taxon>
        <taxon>Propionibacteriaceae</taxon>
        <taxon>Luteococcus</taxon>
    </lineage>
</organism>
<dbReference type="GO" id="GO:0017057">
    <property type="term" value="F:6-phosphogluconolactonase activity"/>
    <property type="evidence" value="ECO:0007669"/>
    <property type="project" value="UniProtKB-UniRule"/>
</dbReference>
<evidence type="ECO:0000256" key="4">
    <source>
        <dbReference type="ARBA" id="ARBA00010662"/>
    </source>
</evidence>
<proteinExistence type="inferred from homology"/>
<accession>A0A1R4KLS3</accession>
<reference evidence="9 10" key="1">
    <citation type="submission" date="2017-02" db="EMBL/GenBank/DDBJ databases">
        <authorList>
            <person name="Peterson S.W."/>
        </authorList>
    </citation>
    <scope>NUCLEOTIDE SEQUENCE [LARGE SCALE GENOMIC DNA]</scope>
    <source>
        <strain evidence="9 10">LSP_Lj1</strain>
    </source>
</reference>
<keyword evidence="7 9" id="KW-0378">Hydrolase</keyword>
<dbReference type="GO" id="GO:0005975">
    <property type="term" value="P:carbohydrate metabolic process"/>
    <property type="evidence" value="ECO:0007669"/>
    <property type="project" value="UniProtKB-UniRule"/>
</dbReference>
<evidence type="ECO:0000256" key="5">
    <source>
        <dbReference type="ARBA" id="ARBA00013198"/>
    </source>
</evidence>
<evidence type="ECO:0000256" key="1">
    <source>
        <dbReference type="ARBA" id="ARBA00000832"/>
    </source>
</evidence>
<protein>
    <recommendedName>
        <fullName evidence="6 7">6-phosphogluconolactonase</fullName>
        <shortName evidence="7">6PGL</shortName>
        <ecNumber evidence="5 7">3.1.1.31</ecNumber>
    </recommendedName>
</protein>
<dbReference type="Gene3D" id="3.40.50.1360">
    <property type="match status" value="1"/>
</dbReference>
<evidence type="ECO:0000256" key="7">
    <source>
        <dbReference type="RuleBase" id="RU365095"/>
    </source>
</evidence>